<sequence>SSSPLTHAAPQESRTMCQWERKVCQCGHAGQLKRMEYSCDIYRRHVFGTCPFDDATSRIHDVLKFSLCPACHARDNDKQRKKSRKNVLEGGSGCSGSSGGSTRR</sequence>
<protein>
    <submittedName>
        <fullName evidence="2">Uncharacterized protein</fullName>
    </submittedName>
</protein>
<dbReference type="Proteomes" id="UP001303115">
    <property type="component" value="Unassembled WGS sequence"/>
</dbReference>
<reference evidence="3" key="1">
    <citation type="journal article" date="2023" name="Mol. Phylogenet. Evol.">
        <title>Genome-scale phylogeny and comparative genomics of the fungal order Sordariales.</title>
        <authorList>
            <person name="Hensen N."/>
            <person name="Bonometti L."/>
            <person name="Westerberg I."/>
            <person name="Brannstrom I.O."/>
            <person name="Guillou S."/>
            <person name="Cros-Aarteil S."/>
            <person name="Calhoun S."/>
            <person name="Haridas S."/>
            <person name="Kuo A."/>
            <person name="Mondo S."/>
            <person name="Pangilinan J."/>
            <person name="Riley R."/>
            <person name="LaButti K."/>
            <person name="Andreopoulos B."/>
            <person name="Lipzen A."/>
            <person name="Chen C."/>
            <person name="Yan M."/>
            <person name="Daum C."/>
            <person name="Ng V."/>
            <person name="Clum A."/>
            <person name="Steindorff A."/>
            <person name="Ohm R.A."/>
            <person name="Martin F."/>
            <person name="Silar P."/>
            <person name="Natvig D.O."/>
            <person name="Lalanne C."/>
            <person name="Gautier V."/>
            <person name="Ament-Velasquez S.L."/>
            <person name="Kruys A."/>
            <person name="Hutchinson M.I."/>
            <person name="Powell A.J."/>
            <person name="Barry K."/>
            <person name="Miller A.N."/>
            <person name="Grigoriev I.V."/>
            <person name="Debuchy R."/>
            <person name="Gladieux P."/>
            <person name="Hiltunen Thoren M."/>
            <person name="Johannesson H."/>
        </authorList>
    </citation>
    <scope>NUCLEOTIDE SEQUENCE [LARGE SCALE GENOMIC DNA]</scope>
    <source>
        <strain evidence="3">CBS 284.82</strain>
    </source>
</reference>
<feature type="region of interest" description="Disordered" evidence="1">
    <location>
        <begin position="77"/>
        <end position="104"/>
    </location>
</feature>
<name>A0AAN6P5B6_9PEZI</name>
<gene>
    <name evidence="2" type="ORF">C8A01DRAFT_20900</name>
</gene>
<feature type="compositionally biased region" description="Gly residues" evidence="1">
    <location>
        <begin position="90"/>
        <end position="104"/>
    </location>
</feature>
<dbReference type="EMBL" id="MU854671">
    <property type="protein sequence ID" value="KAK4031959.1"/>
    <property type="molecule type" value="Genomic_DNA"/>
</dbReference>
<proteinExistence type="predicted"/>
<evidence type="ECO:0000313" key="3">
    <source>
        <dbReference type="Proteomes" id="UP001303115"/>
    </source>
</evidence>
<dbReference type="AlphaFoldDB" id="A0AAN6P5B6"/>
<comment type="caution">
    <text evidence="2">The sequence shown here is derived from an EMBL/GenBank/DDBJ whole genome shotgun (WGS) entry which is preliminary data.</text>
</comment>
<accession>A0AAN6P5B6</accession>
<evidence type="ECO:0000256" key="1">
    <source>
        <dbReference type="SAM" id="MobiDB-lite"/>
    </source>
</evidence>
<organism evidence="2 3">
    <name type="scientific">Parachaetomium inaequale</name>
    <dbReference type="NCBI Taxonomy" id="2588326"/>
    <lineage>
        <taxon>Eukaryota</taxon>
        <taxon>Fungi</taxon>
        <taxon>Dikarya</taxon>
        <taxon>Ascomycota</taxon>
        <taxon>Pezizomycotina</taxon>
        <taxon>Sordariomycetes</taxon>
        <taxon>Sordariomycetidae</taxon>
        <taxon>Sordariales</taxon>
        <taxon>Chaetomiaceae</taxon>
        <taxon>Parachaetomium</taxon>
    </lineage>
</organism>
<keyword evidence="3" id="KW-1185">Reference proteome</keyword>
<evidence type="ECO:0000313" key="2">
    <source>
        <dbReference type="EMBL" id="KAK4031959.1"/>
    </source>
</evidence>
<feature type="non-terminal residue" evidence="2">
    <location>
        <position position="1"/>
    </location>
</feature>